<dbReference type="AlphaFoldDB" id="A0A250VEU3"/>
<evidence type="ECO:0000313" key="4">
    <source>
        <dbReference type="Proteomes" id="UP000217446"/>
    </source>
</evidence>
<keyword evidence="4" id="KW-1185">Reference proteome</keyword>
<dbReference type="PROSITE" id="PS51257">
    <property type="entry name" value="PROKAR_LIPOPROTEIN"/>
    <property type="match status" value="1"/>
</dbReference>
<feature type="compositionally biased region" description="Low complexity" evidence="1">
    <location>
        <begin position="161"/>
        <end position="173"/>
    </location>
</feature>
<name>A0A250VEU3_STROL</name>
<dbReference type="EMBL" id="BDQI01000008">
    <property type="protein sequence ID" value="GAX52695.1"/>
    <property type="molecule type" value="Genomic_DNA"/>
</dbReference>
<dbReference type="Proteomes" id="UP000217446">
    <property type="component" value="Unassembled WGS sequence"/>
</dbReference>
<feature type="signal peptide" evidence="2">
    <location>
        <begin position="1"/>
        <end position="21"/>
    </location>
</feature>
<protein>
    <recommendedName>
        <fullName evidence="5">Lipoprotein</fullName>
    </recommendedName>
</protein>
<organism evidence="3 4">
    <name type="scientific">Streptomyces olivochromogenes</name>
    <dbReference type="NCBI Taxonomy" id="1963"/>
    <lineage>
        <taxon>Bacteria</taxon>
        <taxon>Bacillati</taxon>
        <taxon>Actinomycetota</taxon>
        <taxon>Actinomycetes</taxon>
        <taxon>Kitasatosporales</taxon>
        <taxon>Streptomycetaceae</taxon>
        <taxon>Streptomyces</taxon>
    </lineage>
</organism>
<evidence type="ECO:0000256" key="2">
    <source>
        <dbReference type="SAM" id="SignalP"/>
    </source>
</evidence>
<dbReference type="RefSeq" id="WP_067365087.1">
    <property type="nucleotide sequence ID" value="NZ_BDQI01000008.1"/>
</dbReference>
<feature type="region of interest" description="Disordered" evidence="1">
    <location>
        <begin position="27"/>
        <end position="46"/>
    </location>
</feature>
<gene>
    <name evidence="3" type="ORF">SO3561_04213</name>
</gene>
<evidence type="ECO:0000313" key="3">
    <source>
        <dbReference type="EMBL" id="GAX52695.1"/>
    </source>
</evidence>
<dbReference type="STRING" id="1963.AQJ27_10110"/>
<feature type="region of interest" description="Disordered" evidence="1">
    <location>
        <begin position="161"/>
        <end position="215"/>
    </location>
</feature>
<keyword evidence="2" id="KW-0732">Signal</keyword>
<feature type="compositionally biased region" description="Low complexity" evidence="1">
    <location>
        <begin position="183"/>
        <end position="194"/>
    </location>
</feature>
<comment type="caution">
    <text evidence="3">The sequence shown here is derived from an EMBL/GenBank/DDBJ whole genome shotgun (WGS) entry which is preliminary data.</text>
</comment>
<feature type="chain" id="PRO_5038411513" description="Lipoprotein" evidence="2">
    <location>
        <begin position="22"/>
        <end position="215"/>
    </location>
</feature>
<evidence type="ECO:0000256" key="1">
    <source>
        <dbReference type="SAM" id="MobiDB-lite"/>
    </source>
</evidence>
<accession>A0A250VEU3</accession>
<evidence type="ECO:0008006" key="5">
    <source>
        <dbReference type="Google" id="ProtNLM"/>
    </source>
</evidence>
<proteinExistence type="predicted"/>
<sequence>MSWKRGLLAALAVCVLLGGSAGCGTGAAHERRDAVSPSPVGKILDDTDKEGRHYREVDKKSAPEVAIEVQPASDDGWDVRLTVHRFRFSPADTKAEAVAGRGVALLSLDGRNLATLRTAEYHLAGGLVTRGTHHVTARLYADDRTAWAVGGKPVESTADITASGATASTRPSTPASPPPSSPSAPASTPASTASGNAVAGRSDTRGSPDPGGKAS</sequence>
<reference evidence="4" key="1">
    <citation type="submission" date="2017-05" db="EMBL/GenBank/DDBJ databases">
        <title>Streptomyces olivochromogenes NBRC 3561 whole genome shotgun sequence.</title>
        <authorList>
            <person name="Dohra H."/>
            <person name="Kodani S."/>
        </authorList>
    </citation>
    <scope>NUCLEOTIDE SEQUENCE [LARGE SCALE GENOMIC DNA]</scope>
    <source>
        <strain evidence="4">NBRC 3561</strain>
    </source>
</reference>